<feature type="transmembrane region" description="Helical" evidence="8">
    <location>
        <begin position="6"/>
        <end position="25"/>
    </location>
</feature>
<reference evidence="11 12" key="1">
    <citation type="submission" date="2018-07" db="EMBL/GenBank/DDBJ databases">
        <title>Genomic Encyclopedia of Type Strains, Phase IV (KMG-IV): sequencing the most valuable type-strain genomes for metagenomic binning, comparative biology and taxonomic classification.</title>
        <authorList>
            <person name="Goeker M."/>
        </authorList>
    </citation>
    <scope>NUCLEOTIDE SEQUENCE [LARGE SCALE GENOMIC DNA]</scope>
    <source>
        <strain evidence="11 12">DSM 26407</strain>
    </source>
</reference>
<keyword evidence="12" id="KW-1185">Reference proteome</keyword>
<evidence type="ECO:0000313" key="11">
    <source>
        <dbReference type="EMBL" id="RCX28001.1"/>
    </source>
</evidence>
<evidence type="ECO:0000256" key="4">
    <source>
        <dbReference type="ARBA" id="ARBA00022764"/>
    </source>
</evidence>
<evidence type="ECO:0000256" key="1">
    <source>
        <dbReference type="ARBA" id="ARBA00004418"/>
    </source>
</evidence>
<dbReference type="Gene3D" id="3.40.30.10">
    <property type="entry name" value="Glutaredoxin"/>
    <property type="match status" value="1"/>
</dbReference>
<comment type="similarity">
    <text evidence="2 7">Belongs to the thioredoxin family. DsbC subfamily.</text>
</comment>
<dbReference type="InterPro" id="IPR009094">
    <property type="entry name" value="DiS-bond_isomerase_DsbC/G_N_sf"/>
</dbReference>
<keyword evidence="5" id="KW-1015">Disulfide bond</keyword>
<keyword evidence="4 7" id="KW-0574">Periplasm</keyword>
<dbReference type="InterPro" id="IPR018950">
    <property type="entry name" value="DiS-bond_isomerase_DsbC/G_N"/>
</dbReference>
<evidence type="ECO:0000256" key="6">
    <source>
        <dbReference type="ARBA" id="ARBA00023284"/>
    </source>
</evidence>
<keyword evidence="8" id="KW-0812">Transmembrane</keyword>
<dbReference type="Pfam" id="PF10411">
    <property type="entry name" value="DsbC_N"/>
    <property type="match status" value="1"/>
</dbReference>
<dbReference type="EMBL" id="QPJY01000008">
    <property type="protein sequence ID" value="RCX28001.1"/>
    <property type="molecule type" value="Genomic_DNA"/>
</dbReference>
<feature type="transmembrane region" description="Helical" evidence="8">
    <location>
        <begin position="32"/>
        <end position="51"/>
    </location>
</feature>
<feature type="domain" description="Thioredoxin-like fold" evidence="10">
    <location>
        <begin position="162"/>
        <end position="280"/>
    </location>
</feature>
<keyword evidence="8" id="KW-0472">Membrane</keyword>
<organism evidence="11 12">
    <name type="scientific">Thioalbus denitrificans</name>
    <dbReference type="NCBI Taxonomy" id="547122"/>
    <lineage>
        <taxon>Bacteria</taxon>
        <taxon>Pseudomonadati</taxon>
        <taxon>Pseudomonadota</taxon>
        <taxon>Gammaproteobacteria</taxon>
        <taxon>Chromatiales</taxon>
        <taxon>Ectothiorhodospiraceae</taxon>
        <taxon>Thioalbus</taxon>
    </lineage>
</organism>
<comment type="subcellular location">
    <subcellularLocation>
        <location evidence="1 7">Periplasm</location>
    </subcellularLocation>
</comment>
<dbReference type="InterPro" id="IPR051470">
    <property type="entry name" value="Thiol:disulfide_interchange"/>
</dbReference>
<keyword evidence="6 7" id="KW-0676">Redox-active center</keyword>
<evidence type="ECO:0000256" key="5">
    <source>
        <dbReference type="ARBA" id="ARBA00023157"/>
    </source>
</evidence>
<dbReference type="Gene3D" id="3.10.450.70">
    <property type="entry name" value="Disulphide bond isomerase, DsbC/G, N-terminal"/>
    <property type="match status" value="1"/>
</dbReference>
<accession>A0A369C348</accession>
<evidence type="ECO:0000256" key="2">
    <source>
        <dbReference type="ARBA" id="ARBA00009813"/>
    </source>
</evidence>
<dbReference type="OrthoDB" id="12976at2"/>
<dbReference type="Proteomes" id="UP000252707">
    <property type="component" value="Unassembled WGS sequence"/>
</dbReference>
<comment type="function">
    <text evidence="7">Required for disulfide bond formation in some periplasmic proteins. Acts by transferring its disulfide bond to other proteins and is reduced in the process.</text>
</comment>
<comment type="caution">
    <text evidence="11">The sequence shown here is derived from an EMBL/GenBank/DDBJ whole genome shotgun (WGS) entry which is preliminary data.</text>
</comment>
<dbReference type="SUPFAM" id="SSF52833">
    <property type="entry name" value="Thioredoxin-like"/>
    <property type="match status" value="1"/>
</dbReference>
<protein>
    <recommendedName>
        <fullName evidence="7">Thiol:disulfide interchange protein</fullName>
    </recommendedName>
</protein>
<dbReference type="Pfam" id="PF13098">
    <property type="entry name" value="Thioredoxin_2"/>
    <property type="match status" value="1"/>
</dbReference>
<gene>
    <name evidence="11" type="ORF">DFQ59_10829</name>
</gene>
<dbReference type="AlphaFoldDB" id="A0A369C348"/>
<dbReference type="InterPro" id="IPR012336">
    <property type="entry name" value="Thioredoxin-like_fold"/>
</dbReference>
<dbReference type="SUPFAM" id="SSF54423">
    <property type="entry name" value="DsbC/DsbG N-terminal domain-like"/>
    <property type="match status" value="1"/>
</dbReference>
<dbReference type="CDD" id="cd03020">
    <property type="entry name" value="DsbA_DsbC_DsbG"/>
    <property type="match status" value="1"/>
</dbReference>
<name>A0A369C348_9GAMM</name>
<dbReference type="GO" id="GO:0042597">
    <property type="term" value="C:periplasmic space"/>
    <property type="evidence" value="ECO:0007669"/>
    <property type="project" value="UniProtKB-SubCell"/>
</dbReference>
<evidence type="ECO:0000256" key="8">
    <source>
        <dbReference type="SAM" id="Phobius"/>
    </source>
</evidence>
<feature type="domain" description="Disulphide bond isomerase DsbC/G N-terminal" evidence="9">
    <location>
        <begin position="65"/>
        <end position="127"/>
    </location>
</feature>
<dbReference type="InterPro" id="IPR036249">
    <property type="entry name" value="Thioredoxin-like_sf"/>
</dbReference>
<evidence type="ECO:0000313" key="12">
    <source>
        <dbReference type="Proteomes" id="UP000252707"/>
    </source>
</evidence>
<dbReference type="RefSeq" id="WP_114280425.1">
    <property type="nucleotide sequence ID" value="NZ_QPJY01000008.1"/>
</dbReference>
<evidence type="ECO:0000256" key="3">
    <source>
        <dbReference type="ARBA" id="ARBA00022729"/>
    </source>
</evidence>
<evidence type="ECO:0000259" key="9">
    <source>
        <dbReference type="Pfam" id="PF10411"/>
    </source>
</evidence>
<sequence>MEGPHSWASVMLWVVGPLVLLLVAIGRRDRVALTLALGWAIAGVWVLWVVFGPTSHGVPDGVDPVAAAEQAVRAALPGTRIETVTPTPIPGLMEVVAGPNVLYVDRGGQWLVVGHLYDLRTATDLTAARKAELEGRVAQAAEAATVPWDALPRSAMLGFGAGAREIAVLADPDCPWCRRLHRELRASGDLRVHAVLVPRSQDAMRRILCAAEPLAALDAAMAGESLPEPPGADCETAAEALDDARAFVRRHALEGTPILIAPDGRVHPGYLEPAPLRAWLDAVPSKEERADEKDI</sequence>
<dbReference type="InterPro" id="IPR033954">
    <property type="entry name" value="DiS-bond_Isoase_DsbC/G"/>
</dbReference>
<evidence type="ECO:0000259" key="10">
    <source>
        <dbReference type="Pfam" id="PF13098"/>
    </source>
</evidence>
<keyword evidence="8" id="KW-1133">Transmembrane helix</keyword>
<dbReference type="PANTHER" id="PTHR35272">
    <property type="entry name" value="THIOL:DISULFIDE INTERCHANGE PROTEIN DSBC-RELATED"/>
    <property type="match status" value="1"/>
</dbReference>
<keyword evidence="3 7" id="KW-0732">Signal</keyword>
<evidence type="ECO:0000256" key="7">
    <source>
        <dbReference type="RuleBase" id="RU364038"/>
    </source>
</evidence>
<dbReference type="PANTHER" id="PTHR35272:SF3">
    <property type="entry name" value="THIOL:DISULFIDE INTERCHANGE PROTEIN DSBC"/>
    <property type="match status" value="1"/>
</dbReference>
<proteinExistence type="inferred from homology"/>